<dbReference type="EMBL" id="MU277223">
    <property type="protein sequence ID" value="KAI0059896.1"/>
    <property type="molecule type" value="Genomic_DNA"/>
</dbReference>
<keyword evidence="2" id="KW-1185">Reference proteome</keyword>
<reference evidence="1" key="1">
    <citation type="submission" date="2021-03" db="EMBL/GenBank/DDBJ databases">
        <authorList>
            <consortium name="DOE Joint Genome Institute"/>
            <person name="Ahrendt S."/>
            <person name="Looney B.P."/>
            <person name="Miyauchi S."/>
            <person name="Morin E."/>
            <person name="Drula E."/>
            <person name="Courty P.E."/>
            <person name="Chicoki N."/>
            <person name="Fauchery L."/>
            <person name="Kohler A."/>
            <person name="Kuo A."/>
            <person name="Labutti K."/>
            <person name="Pangilinan J."/>
            <person name="Lipzen A."/>
            <person name="Riley R."/>
            <person name="Andreopoulos W."/>
            <person name="He G."/>
            <person name="Johnson J."/>
            <person name="Barry K.W."/>
            <person name="Grigoriev I.V."/>
            <person name="Nagy L."/>
            <person name="Hibbett D."/>
            <person name="Henrissat B."/>
            <person name="Matheny P.B."/>
            <person name="Labbe J."/>
            <person name="Martin F."/>
        </authorList>
    </citation>
    <scope>NUCLEOTIDE SEQUENCE</scope>
    <source>
        <strain evidence="1">HHB10654</strain>
    </source>
</reference>
<comment type="caution">
    <text evidence="1">The sequence shown here is derived from an EMBL/GenBank/DDBJ whole genome shotgun (WGS) entry which is preliminary data.</text>
</comment>
<name>A0ACB8SVP0_9AGAM</name>
<protein>
    <submittedName>
        <fullName evidence="1">Uncharacterized protein</fullName>
    </submittedName>
</protein>
<dbReference type="Proteomes" id="UP000814140">
    <property type="component" value="Unassembled WGS sequence"/>
</dbReference>
<proteinExistence type="predicted"/>
<sequence length="818" mass="90659">MLDSESRPPSPDSKPSNKRTRKILNCEPCRSSKLKCDRNRPCSSCVLRGHASLCYSVDDKDNASTSPSENQPSAPPEPVTSTVNTNSEFRKIRQSLSLLESHVSHLQSSTQSETSSNSTETRAQRVDRKPPPPPPPPIVLKRPVWSPRSNLGVGPTSWISYLGFKSFPDAAESSDKALPPDILRARYERDNDLIAQLPALAVIDGLIDFYFEHCNWIHRYVNEPSFTLRWQRYKAGERPCRVTLATVCVVIAVALHHLPEVHELLEGLPAPRDELTGRCYNIMRTVMARQLWDSSHYNLDYVELFLIRGHYLSLATVDSEEIWHVKGELVTVGLALGLHRESGNWGLLDVVVERRRWAWWHIVFFERWHAFVFGRPLTLSSQHFDTQFPSTGDMTGDKTPRVFTAHLALFRLGHLIGEFMDDATSLRPVPYGNILDMDRLLQQWLDGLPTELNLDDLSLIRSIVSPITSIRKLGVQSLFLRATFLHVRFALHKAHASGSLRGDSPEMSTSMNIAIDAADKLMTLVLHVRPESLGGVAVGVLTHLSAFPFHMFSAAMFLAFLVADNPDKAAFQPFRASVARAVAGLARLKGRAFADKGLAVLQALDPLYSESFLHDSLQERARKRGDALLRVQAIALPSRGPGGDASDVVYDASMSSSPASSGPWDQNMMQPQEPPGAAPLPSSMSPSLPWASVGIRNVLNPYAPRKRMRSQSDIPQTASYSAPPTPQTELTSSFIVPSSTNAHNTWRRPSNATVALAHTYSTHAPSTSHQHLTSFVQEEAEGTYKIASADKESLWGASIGFDKGELGQFFEDMEDGTT</sequence>
<gene>
    <name evidence="1" type="ORF">BV25DRAFT_1993355</name>
</gene>
<accession>A0ACB8SVP0</accession>
<evidence type="ECO:0000313" key="2">
    <source>
        <dbReference type="Proteomes" id="UP000814140"/>
    </source>
</evidence>
<reference evidence="1" key="2">
    <citation type="journal article" date="2022" name="New Phytol.">
        <title>Evolutionary transition to the ectomycorrhizal habit in the genomes of a hyperdiverse lineage of mushroom-forming fungi.</title>
        <authorList>
            <person name="Looney B."/>
            <person name="Miyauchi S."/>
            <person name="Morin E."/>
            <person name="Drula E."/>
            <person name="Courty P.E."/>
            <person name="Kohler A."/>
            <person name="Kuo A."/>
            <person name="LaButti K."/>
            <person name="Pangilinan J."/>
            <person name="Lipzen A."/>
            <person name="Riley R."/>
            <person name="Andreopoulos W."/>
            <person name="He G."/>
            <person name="Johnson J."/>
            <person name="Nolan M."/>
            <person name="Tritt A."/>
            <person name="Barry K.W."/>
            <person name="Grigoriev I.V."/>
            <person name="Nagy L.G."/>
            <person name="Hibbett D."/>
            <person name="Henrissat B."/>
            <person name="Matheny P.B."/>
            <person name="Labbe J."/>
            <person name="Martin F.M."/>
        </authorList>
    </citation>
    <scope>NUCLEOTIDE SEQUENCE</scope>
    <source>
        <strain evidence="1">HHB10654</strain>
    </source>
</reference>
<organism evidence="1 2">
    <name type="scientific">Artomyces pyxidatus</name>
    <dbReference type="NCBI Taxonomy" id="48021"/>
    <lineage>
        <taxon>Eukaryota</taxon>
        <taxon>Fungi</taxon>
        <taxon>Dikarya</taxon>
        <taxon>Basidiomycota</taxon>
        <taxon>Agaricomycotina</taxon>
        <taxon>Agaricomycetes</taxon>
        <taxon>Russulales</taxon>
        <taxon>Auriscalpiaceae</taxon>
        <taxon>Artomyces</taxon>
    </lineage>
</organism>
<evidence type="ECO:0000313" key="1">
    <source>
        <dbReference type="EMBL" id="KAI0059896.1"/>
    </source>
</evidence>